<dbReference type="AlphaFoldDB" id="A0A2P2EEI1"/>
<evidence type="ECO:0000256" key="2">
    <source>
        <dbReference type="HAMAP-Rule" id="MF_01940"/>
    </source>
</evidence>
<dbReference type="EMBL" id="BFBR01000015">
    <property type="protein sequence ID" value="GBF59455.1"/>
    <property type="molecule type" value="Genomic_DNA"/>
</dbReference>
<dbReference type="RefSeq" id="WP_108986338.1">
    <property type="nucleotide sequence ID" value="NZ_BFBR01000015.1"/>
</dbReference>
<dbReference type="GO" id="GO:0004113">
    <property type="term" value="F:2',3'-cyclic-nucleotide 3'-phosphodiesterase activity"/>
    <property type="evidence" value="ECO:0007669"/>
    <property type="project" value="InterPro"/>
</dbReference>
<feature type="active site" description="Proton donor" evidence="2">
    <location>
        <position position="37"/>
    </location>
</feature>
<organism evidence="3 4">
    <name type="scientific">Candidatus Phycosocius bacilliformis</name>
    <dbReference type="NCBI Taxonomy" id="1445552"/>
    <lineage>
        <taxon>Bacteria</taxon>
        <taxon>Pseudomonadati</taxon>
        <taxon>Pseudomonadota</taxon>
        <taxon>Alphaproteobacteria</taxon>
        <taxon>Caulobacterales</taxon>
        <taxon>Caulobacterales incertae sedis</taxon>
        <taxon>Candidatus Phycosocius</taxon>
    </lineage>
</organism>
<dbReference type="InterPro" id="IPR004175">
    <property type="entry name" value="RNA_CPDase"/>
</dbReference>
<name>A0A2P2EEI1_9PROT</name>
<dbReference type="NCBIfam" id="TIGR02258">
    <property type="entry name" value="2_5_ligase"/>
    <property type="match status" value="1"/>
</dbReference>
<dbReference type="Gene3D" id="3.90.1140.10">
    <property type="entry name" value="Cyclic phosphodiesterase"/>
    <property type="match status" value="1"/>
</dbReference>
<gene>
    <name evidence="3" type="primary">thpR</name>
    <name evidence="3" type="ORF">PbB2_03155</name>
</gene>
<comment type="caution">
    <text evidence="3">The sequence shown here is derived from an EMBL/GenBank/DDBJ whole genome shotgun (WGS) entry which is preliminary data.</text>
</comment>
<keyword evidence="4" id="KW-1185">Reference proteome</keyword>
<comment type="function">
    <text evidence="2">Hydrolyzes RNA 2',3'-cyclic phosphodiester to an RNA 2'-phosphomonoester.</text>
</comment>
<evidence type="ECO:0000256" key="1">
    <source>
        <dbReference type="ARBA" id="ARBA00022801"/>
    </source>
</evidence>
<accession>A0A2P2EEI1</accession>
<dbReference type="PANTHER" id="PTHR35561:SF1">
    <property type="entry name" value="RNA 2',3'-CYCLIC PHOSPHODIESTERASE"/>
    <property type="match status" value="1"/>
</dbReference>
<evidence type="ECO:0000313" key="3">
    <source>
        <dbReference type="EMBL" id="GBF59455.1"/>
    </source>
</evidence>
<dbReference type="InterPro" id="IPR009097">
    <property type="entry name" value="Cyclic_Pdiesterase"/>
</dbReference>
<dbReference type="Pfam" id="PF13563">
    <property type="entry name" value="2_5_RNA_ligase2"/>
    <property type="match status" value="1"/>
</dbReference>
<protein>
    <recommendedName>
        <fullName evidence="2">RNA 2',3'-cyclic phosphodiesterase</fullName>
        <shortName evidence="2">RNA 2',3'-CPDase</shortName>
        <ecNumber evidence="2">3.1.4.58</ecNumber>
    </recommendedName>
</protein>
<keyword evidence="1 2" id="KW-0378">Hydrolase</keyword>
<dbReference type="GO" id="GO:0008664">
    <property type="term" value="F:RNA 2',3'-cyclic 3'-phosphodiesterase activity"/>
    <property type="evidence" value="ECO:0007669"/>
    <property type="project" value="UniProtKB-EC"/>
</dbReference>
<reference evidence="3 4" key="1">
    <citation type="journal article" date="2018" name="Genome Announc.">
        <title>Draft Genome Sequence of "Candidatus Phycosocius bacilliformis," an Alphaproteobacterial Ectosymbiont of the Hydrocarbon-Producing Green Alga Botryococcus braunii.</title>
        <authorList>
            <person name="Tanabe Y."/>
            <person name="Yamaguchi H."/>
            <person name="Watanabe M.M."/>
        </authorList>
    </citation>
    <scope>NUCLEOTIDE SEQUENCE [LARGE SCALE GENOMIC DNA]</scope>
    <source>
        <strain evidence="3 4">BOTRYCO-2</strain>
    </source>
</reference>
<dbReference type="SUPFAM" id="SSF55144">
    <property type="entry name" value="LigT-like"/>
    <property type="match status" value="1"/>
</dbReference>
<dbReference type="HAMAP" id="MF_01940">
    <property type="entry name" value="RNA_CPDase"/>
    <property type="match status" value="1"/>
</dbReference>
<feature type="active site" description="Proton acceptor" evidence="2">
    <location>
        <position position="120"/>
    </location>
</feature>
<dbReference type="OrthoDB" id="9793819at2"/>
<comment type="similarity">
    <text evidence="2">Belongs to the 2H phosphoesterase superfamily. ThpR family.</text>
</comment>
<feature type="short sequence motif" description="HXTX 2" evidence="2">
    <location>
        <begin position="120"/>
        <end position="123"/>
    </location>
</feature>
<sequence length="180" mass="20149">MLRLFVALPLPDHIAHVVQTTQGGLEHASWSQRDNLHITLRFVGEVDETVASDLDLALGDIRVAPFEVSLKGAGFFGHERPHAAWMGVAESAPLIHLHKACERACRDIGLLPDTRAYTPHVTTCYLKPAASLAEVMAYQARHNLFKAGPWLADRFYLYASHQNRRGQNHYSIEAEYPLRA</sequence>
<dbReference type="Proteomes" id="UP000245086">
    <property type="component" value="Unassembled WGS sequence"/>
</dbReference>
<feature type="short sequence motif" description="HXTX 1" evidence="2">
    <location>
        <begin position="37"/>
        <end position="40"/>
    </location>
</feature>
<comment type="catalytic activity">
    <reaction evidence="2">
        <text>a 3'-end 2',3'-cyclophospho-ribonucleotide-RNA + H2O = a 3'-end 2'-phospho-ribonucleotide-RNA + H(+)</text>
        <dbReference type="Rhea" id="RHEA:11828"/>
        <dbReference type="Rhea" id="RHEA-COMP:10464"/>
        <dbReference type="Rhea" id="RHEA-COMP:17353"/>
        <dbReference type="ChEBI" id="CHEBI:15377"/>
        <dbReference type="ChEBI" id="CHEBI:15378"/>
        <dbReference type="ChEBI" id="CHEBI:83064"/>
        <dbReference type="ChEBI" id="CHEBI:173113"/>
        <dbReference type="EC" id="3.1.4.58"/>
    </reaction>
</comment>
<proteinExistence type="inferred from homology"/>
<dbReference type="PANTHER" id="PTHR35561">
    <property type="entry name" value="RNA 2',3'-CYCLIC PHOSPHODIESTERASE"/>
    <property type="match status" value="1"/>
</dbReference>
<evidence type="ECO:0000313" key="4">
    <source>
        <dbReference type="Proteomes" id="UP000245086"/>
    </source>
</evidence>
<dbReference type="EC" id="3.1.4.58" evidence="2"/>